<dbReference type="EMBL" id="JAOVQN010000036">
    <property type="protein sequence ID" value="MCU9840384.1"/>
    <property type="molecule type" value="Genomic_DNA"/>
</dbReference>
<dbReference type="RefSeq" id="WP_263390256.1">
    <property type="nucleotide sequence ID" value="NZ_JAOVQN010000036.1"/>
</dbReference>
<feature type="transmembrane region" description="Helical" evidence="1">
    <location>
        <begin position="122"/>
        <end position="143"/>
    </location>
</feature>
<sequence>MTSTRVLAAVIFVIAAVYTYYGQSYTVSFGDVLGPSVFTLIVGIPAMLLSGSLVVFPGGGVEWAGRAHLVRQAIAIAVLLGYAWLLKPLGFPLATFGLISALAIVLGGNAVKSLVLGAAMSLTLWVLFDQILGLPLAFLGYLFRG</sequence>
<dbReference type="Pfam" id="PF07331">
    <property type="entry name" value="TctB"/>
    <property type="match status" value="1"/>
</dbReference>
<proteinExistence type="predicted"/>
<keyword evidence="1" id="KW-0812">Transmembrane</keyword>
<evidence type="ECO:0000313" key="3">
    <source>
        <dbReference type="EMBL" id="MCU9840384.1"/>
    </source>
</evidence>
<keyword evidence="1" id="KW-0472">Membrane</keyword>
<dbReference type="InterPro" id="IPR009936">
    <property type="entry name" value="DUF1468"/>
</dbReference>
<feature type="domain" description="DUF1468" evidence="2">
    <location>
        <begin position="6"/>
        <end position="136"/>
    </location>
</feature>
<comment type="caution">
    <text evidence="3">The sequence shown here is derived from an EMBL/GenBank/DDBJ whole genome shotgun (WGS) entry which is preliminary data.</text>
</comment>
<name>A0ABT2WWX5_9RHOB</name>
<feature type="transmembrane region" description="Helical" evidence="1">
    <location>
        <begin position="91"/>
        <end position="110"/>
    </location>
</feature>
<gene>
    <name evidence="3" type="ORF">OEZ49_21755</name>
</gene>
<keyword evidence="4" id="KW-1185">Reference proteome</keyword>
<protein>
    <submittedName>
        <fullName evidence="3">Tripartite tricarboxylate transporter TctB family protein</fullName>
    </submittedName>
</protein>
<feature type="transmembrane region" description="Helical" evidence="1">
    <location>
        <begin position="35"/>
        <end position="56"/>
    </location>
</feature>
<evidence type="ECO:0000259" key="2">
    <source>
        <dbReference type="Pfam" id="PF07331"/>
    </source>
</evidence>
<evidence type="ECO:0000313" key="4">
    <source>
        <dbReference type="Proteomes" id="UP001321014"/>
    </source>
</evidence>
<accession>A0ABT2WWX5</accession>
<organism evidence="3 4">
    <name type="scientific">Ruegeria marisflavi</name>
    <dbReference type="NCBI Taxonomy" id="2984152"/>
    <lineage>
        <taxon>Bacteria</taxon>
        <taxon>Pseudomonadati</taxon>
        <taxon>Pseudomonadota</taxon>
        <taxon>Alphaproteobacteria</taxon>
        <taxon>Rhodobacterales</taxon>
        <taxon>Roseobacteraceae</taxon>
        <taxon>Ruegeria</taxon>
    </lineage>
</organism>
<dbReference type="Proteomes" id="UP001321014">
    <property type="component" value="Unassembled WGS sequence"/>
</dbReference>
<reference evidence="3 4" key="1">
    <citation type="submission" date="2022-10" db="EMBL/GenBank/DDBJ databases">
        <title>Ruegeria sp. nov., isolated from ocean surface water.</title>
        <authorList>
            <person name="He W."/>
            <person name="Wang L."/>
            <person name="Zhang D.-F."/>
        </authorList>
    </citation>
    <scope>NUCLEOTIDE SEQUENCE [LARGE SCALE GENOMIC DNA]</scope>
    <source>
        <strain evidence="3 4">WL0004</strain>
    </source>
</reference>
<evidence type="ECO:0000256" key="1">
    <source>
        <dbReference type="SAM" id="Phobius"/>
    </source>
</evidence>
<keyword evidence="1" id="KW-1133">Transmembrane helix</keyword>